<protein>
    <submittedName>
        <fullName evidence="2">Uncharacterized protein</fullName>
    </submittedName>
</protein>
<feature type="compositionally biased region" description="Low complexity" evidence="1">
    <location>
        <begin position="21"/>
        <end position="39"/>
    </location>
</feature>
<gene>
    <name evidence="2" type="ORF">GUJ93_ZPchr0015g6785</name>
</gene>
<dbReference type="AlphaFoldDB" id="A0A8J5VVF3"/>
<reference evidence="2" key="2">
    <citation type="submission" date="2021-02" db="EMBL/GenBank/DDBJ databases">
        <authorList>
            <person name="Kimball J.A."/>
            <person name="Haas M.W."/>
            <person name="Macchietto M."/>
            <person name="Kono T."/>
            <person name="Duquette J."/>
            <person name="Shao M."/>
        </authorList>
    </citation>
    <scope>NUCLEOTIDE SEQUENCE</scope>
    <source>
        <tissue evidence="2">Fresh leaf tissue</tissue>
    </source>
</reference>
<evidence type="ECO:0000313" key="3">
    <source>
        <dbReference type="Proteomes" id="UP000729402"/>
    </source>
</evidence>
<sequence>MLRVTGAPPSTRRRRCPSTLARQRAAVAPAAPSAGGKAKVLAATAPWPAPSPPPLPPSSVVAVEIVIRGMYSSGGGDSDVDRRAAMYISRVQERLRRERAMGEWAMM</sequence>
<evidence type="ECO:0000256" key="1">
    <source>
        <dbReference type="SAM" id="MobiDB-lite"/>
    </source>
</evidence>
<proteinExistence type="predicted"/>
<reference evidence="2" key="1">
    <citation type="journal article" date="2021" name="bioRxiv">
        <title>Whole Genome Assembly and Annotation of Northern Wild Rice, Zizania palustris L., Supports a Whole Genome Duplication in the Zizania Genus.</title>
        <authorList>
            <person name="Haas M."/>
            <person name="Kono T."/>
            <person name="Macchietto M."/>
            <person name="Millas R."/>
            <person name="McGilp L."/>
            <person name="Shao M."/>
            <person name="Duquette J."/>
            <person name="Hirsch C.N."/>
            <person name="Kimball J."/>
        </authorList>
    </citation>
    <scope>NUCLEOTIDE SEQUENCE</scope>
    <source>
        <tissue evidence="2">Fresh leaf tissue</tissue>
    </source>
</reference>
<dbReference type="OrthoDB" id="685990at2759"/>
<evidence type="ECO:0000313" key="2">
    <source>
        <dbReference type="EMBL" id="KAG8083235.1"/>
    </source>
</evidence>
<comment type="caution">
    <text evidence="2">The sequence shown here is derived from an EMBL/GenBank/DDBJ whole genome shotgun (WGS) entry which is preliminary data.</text>
</comment>
<organism evidence="2 3">
    <name type="scientific">Zizania palustris</name>
    <name type="common">Northern wild rice</name>
    <dbReference type="NCBI Taxonomy" id="103762"/>
    <lineage>
        <taxon>Eukaryota</taxon>
        <taxon>Viridiplantae</taxon>
        <taxon>Streptophyta</taxon>
        <taxon>Embryophyta</taxon>
        <taxon>Tracheophyta</taxon>
        <taxon>Spermatophyta</taxon>
        <taxon>Magnoliopsida</taxon>
        <taxon>Liliopsida</taxon>
        <taxon>Poales</taxon>
        <taxon>Poaceae</taxon>
        <taxon>BOP clade</taxon>
        <taxon>Oryzoideae</taxon>
        <taxon>Oryzeae</taxon>
        <taxon>Zizaniinae</taxon>
        <taxon>Zizania</taxon>
    </lineage>
</organism>
<keyword evidence="3" id="KW-1185">Reference proteome</keyword>
<accession>A0A8J5VVF3</accession>
<name>A0A8J5VVF3_ZIZPA</name>
<dbReference type="Proteomes" id="UP000729402">
    <property type="component" value="Unassembled WGS sequence"/>
</dbReference>
<feature type="region of interest" description="Disordered" evidence="1">
    <location>
        <begin position="1"/>
        <end position="39"/>
    </location>
</feature>
<dbReference type="EMBL" id="JAAALK010000085">
    <property type="protein sequence ID" value="KAG8083235.1"/>
    <property type="molecule type" value="Genomic_DNA"/>
</dbReference>